<accession>A0A8E1ZWS6</accession>
<feature type="transmembrane region" description="Helical" evidence="7">
    <location>
        <begin position="135"/>
        <end position="156"/>
    </location>
</feature>
<dbReference type="InterPro" id="IPR002528">
    <property type="entry name" value="MATE_fam"/>
</dbReference>
<dbReference type="GO" id="GO:0005886">
    <property type="term" value="C:plasma membrane"/>
    <property type="evidence" value="ECO:0007669"/>
    <property type="project" value="UniProtKB-SubCell"/>
</dbReference>
<organism evidence="8 9">
    <name type="scientific">Macellibacteroides fermentans</name>
    <dbReference type="NCBI Taxonomy" id="879969"/>
    <lineage>
        <taxon>Bacteria</taxon>
        <taxon>Pseudomonadati</taxon>
        <taxon>Bacteroidota</taxon>
        <taxon>Bacteroidia</taxon>
        <taxon>Bacteroidales</taxon>
        <taxon>Porphyromonadaceae</taxon>
        <taxon>Macellibacteroides</taxon>
    </lineage>
</organism>
<dbReference type="PANTHER" id="PTHR43549:SF3">
    <property type="entry name" value="MULTIDRUG RESISTANCE PROTEIN YPNP-RELATED"/>
    <property type="match status" value="1"/>
</dbReference>
<keyword evidence="4 7" id="KW-0812">Transmembrane</keyword>
<dbReference type="InterPro" id="IPR052031">
    <property type="entry name" value="Membrane_Transporter-Flippase"/>
</dbReference>
<reference evidence="8 9" key="1">
    <citation type="submission" date="2020-07" db="EMBL/GenBank/DDBJ databases">
        <title>Genomic Encyclopedia of Type Strains, Phase IV (KMG-IV): sequencing the most valuable type-strain genomes for metagenomic binning, comparative biology and taxonomic classification.</title>
        <authorList>
            <person name="Goeker M."/>
        </authorList>
    </citation>
    <scope>NUCLEOTIDE SEQUENCE [LARGE SCALE GENOMIC DNA]</scope>
    <source>
        <strain evidence="8 9">DSM 23697</strain>
    </source>
</reference>
<dbReference type="GO" id="GO:0015297">
    <property type="term" value="F:antiporter activity"/>
    <property type="evidence" value="ECO:0007669"/>
    <property type="project" value="InterPro"/>
</dbReference>
<dbReference type="Proteomes" id="UP000574332">
    <property type="component" value="Unassembled WGS sequence"/>
</dbReference>
<evidence type="ECO:0000256" key="2">
    <source>
        <dbReference type="ARBA" id="ARBA00022448"/>
    </source>
</evidence>
<comment type="subcellular location">
    <subcellularLocation>
        <location evidence="1">Cell membrane</location>
        <topology evidence="1">Multi-pass membrane protein</topology>
    </subcellularLocation>
</comment>
<proteinExistence type="predicted"/>
<keyword evidence="2" id="KW-0813">Transport</keyword>
<protein>
    <submittedName>
        <fullName evidence="8">Na+-driven multidrug efflux pump</fullName>
    </submittedName>
</protein>
<feature type="non-terminal residue" evidence="8">
    <location>
        <position position="192"/>
    </location>
</feature>
<sequence>MQGTKNLTSGPIHRQLFNLAVPIMGTSFVQMAYSLTDMAWVGRLGSESVAAIGSVGILTWMTNSISLLNKVGSEVSVGQSIGAQNAPDARSYASHNLTLSLIISICWGLILFVFAEPVMQIYKLEPAITAKAVNYLRIVATAFPFIFLSASFTGIYNASGQSKIPFMISGIGLLLNMILDPLFIFGFGWNTE</sequence>
<evidence type="ECO:0000256" key="7">
    <source>
        <dbReference type="SAM" id="Phobius"/>
    </source>
</evidence>
<keyword evidence="9" id="KW-1185">Reference proteome</keyword>
<keyword evidence="6 7" id="KW-0472">Membrane</keyword>
<feature type="transmembrane region" description="Helical" evidence="7">
    <location>
        <begin position="168"/>
        <end position="189"/>
    </location>
</feature>
<dbReference type="GO" id="GO:0042910">
    <property type="term" value="F:xenobiotic transmembrane transporter activity"/>
    <property type="evidence" value="ECO:0007669"/>
    <property type="project" value="InterPro"/>
</dbReference>
<dbReference type="AlphaFoldDB" id="A0A8E1ZWS6"/>
<dbReference type="Pfam" id="PF01554">
    <property type="entry name" value="MatE"/>
    <property type="match status" value="1"/>
</dbReference>
<evidence type="ECO:0000256" key="5">
    <source>
        <dbReference type="ARBA" id="ARBA00022989"/>
    </source>
</evidence>
<gene>
    <name evidence="8" type="ORF">F5613_001964</name>
</gene>
<dbReference type="RefSeq" id="WP_179399573.1">
    <property type="nucleotide sequence ID" value="NZ_JACCCY010000003.1"/>
</dbReference>
<comment type="caution">
    <text evidence="8">The sequence shown here is derived from an EMBL/GenBank/DDBJ whole genome shotgun (WGS) entry which is preliminary data.</text>
</comment>
<evidence type="ECO:0000313" key="9">
    <source>
        <dbReference type="Proteomes" id="UP000574332"/>
    </source>
</evidence>
<evidence type="ECO:0000256" key="3">
    <source>
        <dbReference type="ARBA" id="ARBA00022475"/>
    </source>
</evidence>
<feature type="transmembrane region" description="Helical" evidence="7">
    <location>
        <begin position="97"/>
        <end position="115"/>
    </location>
</feature>
<name>A0A8E1ZWS6_9PORP</name>
<evidence type="ECO:0000256" key="6">
    <source>
        <dbReference type="ARBA" id="ARBA00023136"/>
    </source>
</evidence>
<dbReference type="EMBL" id="JACCCY010000003">
    <property type="protein sequence ID" value="NYI49834.1"/>
    <property type="molecule type" value="Genomic_DNA"/>
</dbReference>
<evidence type="ECO:0000256" key="1">
    <source>
        <dbReference type="ARBA" id="ARBA00004651"/>
    </source>
</evidence>
<feature type="transmembrane region" description="Helical" evidence="7">
    <location>
        <begin position="48"/>
        <end position="68"/>
    </location>
</feature>
<evidence type="ECO:0000256" key="4">
    <source>
        <dbReference type="ARBA" id="ARBA00022692"/>
    </source>
</evidence>
<evidence type="ECO:0000313" key="8">
    <source>
        <dbReference type="EMBL" id="NYI49834.1"/>
    </source>
</evidence>
<keyword evidence="3" id="KW-1003">Cell membrane</keyword>
<keyword evidence="5 7" id="KW-1133">Transmembrane helix</keyword>
<dbReference type="PANTHER" id="PTHR43549">
    <property type="entry name" value="MULTIDRUG RESISTANCE PROTEIN YPNP-RELATED"/>
    <property type="match status" value="1"/>
</dbReference>